<evidence type="ECO:0000256" key="1">
    <source>
        <dbReference type="ARBA" id="ARBA00010617"/>
    </source>
</evidence>
<dbReference type="PANTHER" id="PTHR46696">
    <property type="entry name" value="P450, PUTATIVE (EUROFUNG)-RELATED"/>
    <property type="match status" value="1"/>
</dbReference>
<dbReference type="Pfam" id="PF00067">
    <property type="entry name" value="p450"/>
    <property type="match status" value="1"/>
</dbReference>
<dbReference type="InterPro" id="IPR036396">
    <property type="entry name" value="Cyt_P450_sf"/>
</dbReference>
<dbReference type="EMBL" id="BNDV01000008">
    <property type="protein sequence ID" value="GHI14052.1"/>
    <property type="molecule type" value="Genomic_DNA"/>
</dbReference>
<dbReference type="RefSeq" id="WP_053628726.1">
    <property type="nucleotide sequence ID" value="NZ_BMRU01000052.1"/>
</dbReference>
<gene>
    <name evidence="2" type="ORF">Scinn_35150</name>
</gene>
<sequence>MTAVAGLLDASPEAVEQDIAEAYVLVRAYEGDHMVSEEGDPHAEFARLRRRAAVHRSTLERVLTGADSTEETVTPAWHVVSFAAAEQVIRDEDTFSSSAYDDSMGRVIGRSFLEMDHQEHRTWRSILQGGFNRQAVLARREEIRSTVASRLSSITARGSGDLVADVAFPVALTTIARLAGLPHGTRIGTLYTWAVGLREDPDGRIRHGAEELLDTPSAWAPGSLMDLLLHAENPTIGTGPRLLPALRLLLSTGTEPPCRSLATLMYTALTDPWVPALLRTDPSLAPAVFQECWRWEPPLTWVFRRCTTDTELAGRKIGRGELVCVNLASANRDDTRWSHAHLFDFRREPLPSLAMGTGPHTCLGRHLAAAEAQELLPELISAADSAWPMGWTLHTDGPAGRGFRSPGHLGIRLGTT</sequence>
<dbReference type="GeneID" id="86952501"/>
<reference evidence="3" key="1">
    <citation type="submission" date="2020-09" db="EMBL/GenBank/DDBJ databases">
        <title>Whole genome shotgun sequence of Streptomyces cinnamonensis NBRC 15873.</title>
        <authorList>
            <person name="Komaki H."/>
            <person name="Tamura T."/>
        </authorList>
    </citation>
    <scope>NUCLEOTIDE SEQUENCE [LARGE SCALE GENOMIC DNA]</scope>
    <source>
        <strain evidence="3">NBRC 15873</strain>
    </source>
</reference>
<name>A0ABQ3NMR6_STRVG</name>
<dbReference type="PANTHER" id="PTHR46696:SF1">
    <property type="entry name" value="CYTOCHROME P450 YJIB-RELATED"/>
    <property type="match status" value="1"/>
</dbReference>
<dbReference type="InterPro" id="IPR002397">
    <property type="entry name" value="Cyt_P450_B"/>
</dbReference>
<evidence type="ECO:0000313" key="3">
    <source>
        <dbReference type="Proteomes" id="UP000660554"/>
    </source>
</evidence>
<evidence type="ECO:0000313" key="2">
    <source>
        <dbReference type="EMBL" id="GHI14052.1"/>
    </source>
</evidence>
<accession>A0ABQ3NMR6</accession>
<organism evidence="2 3">
    <name type="scientific">Streptomyces virginiae</name>
    <name type="common">Streptomyces cinnamonensis</name>
    <dbReference type="NCBI Taxonomy" id="1961"/>
    <lineage>
        <taxon>Bacteria</taxon>
        <taxon>Bacillati</taxon>
        <taxon>Actinomycetota</taxon>
        <taxon>Actinomycetes</taxon>
        <taxon>Kitasatosporales</taxon>
        <taxon>Streptomycetaceae</taxon>
        <taxon>Streptomyces</taxon>
    </lineage>
</organism>
<proteinExistence type="inferred from homology"/>
<comment type="similarity">
    <text evidence="1">Belongs to the cytochrome P450 family.</text>
</comment>
<dbReference type="Proteomes" id="UP000660554">
    <property type="component" value="Unassembled WGS sequence"/>
</dbReference>
<dbReference type="Gene3D" id="1.10.630.10">
    <property type="entry name" value="Cytochrome P450"/>
    <property type="match status" value="1"/>
</dbReference>
<dbReference type="InterPro" id="IPR001128">
    <property type="entry name" value="Cyt_P450"/>
</dbReference>
<keyword evidence="3" id="KW-1185">Reference proteome</keyword>
<dbReference type="PRINTS" id="PR00359">
    <property type="entry name" value="BP450"/>
</dbReference>
<dbReference type="SUPFAM" id="SSF48264">
    <property type="entry name" value="Cytochrome P450"/>
    <property type="match status" value="1"/>
</dbReference>
<comment type="caution">
    <text evidence="2">The sequence shown here is derived from an EMBL/GenBank/DDBJ whole genome shotgun (WGS) entry which is preliminary data.</text>
</comment>
<protein>
    <submittedName>
        <fullName evidence="2">Cytochrome P450</fullName>
    </submittedName>
</protein>